<dbReference type="Gene3D" id="3.90.45.10">
    <property type="entry name" value="Peptide deformylase"/>
    <property type="match status" value="1"/>
</dbReference>
<proteinExistence type="inferred from homology"/>
<name>A0A532V9V7_UNCT6</name>
<dbReference type="HAMAP" id="MF_00163">
    <property type="entry name" value="Pep_deformylase"/>
    <property type="match status" value="1"/>
</dbReference>
<gene>
    <name evidence="2 3" type="primary">def</name>
    <name evidence="3" type="ORF">CEE36_02415</name>
</gene>
<keyword evidence="2" id="KW-0479">Metal-binding</keyword>
<dbReference type="PIRSF" id="PIRSF004749">
    <property type="entry name" value="Pep_def"/>
    <property type="match status" value="1"/>
</dbReference>
<comment type="cofactor">
    <cofactor evidence="2">
        <name>Fe(2+)</name>
        <dbReference type="ChEBI" id="CHEBI:29033"/>
    </cofactor>
    <text evidence="2">Binds 1 Fe(2+) ion.</text>
</comment>
<comment type="caution">
    <text evidence="3">The sequence shown here is derived from an EMBL/GenBank/DDBJ whole genome shotgun (WGS) entry which is preliminary data.</text>
</comment>
<evidence type="ECO:0000313" key="4">
    <source>
        <dbReference type="Proteomes" id="UP000317778"/>
    </source>
</evidence>
<sequence length="162" mass="18070">MSIKTYGEAILRKKVEPVTSFDGELAHIAAQMKKTMQEVNGVGLSANQVGFDKALFIVKLSDETYAFVNPELTPLSNETNKTEEGCLSIPGVWVDVERYLKVRLSAKNLEGETIELELEGHLARVIQHEVDHLAGVLIIDRIGPDERRRIADQLEEIKNKAS</sequence>
<evidence type="ECO:0000256" key="2">
    <source>
        <dbReference type="HAMAP-Rule" id="MF_00163"/>
    </source>
</evidence>
<organism evidence="3 4">
    <name type="scientific">candidate division TA06 bacterium B3_TA06</name>
    <dbReference type="NCBI Taxonomy" id="2012487"/>
    <lineage>
        <taxon>Bacteria</taxon>
        <taxon>Bacteria division TA06</taxon>
    </lineage>
</organism>
<dbReference type="EC" id="3.5.1.88" evidence="2"/>
<dbReference type="PANTHER" id="PTHR10458">
    <property type="entry name" value="PEPTIDE DEFORMYLASE"/>
    <property type="match status" value="1"/>
</dbReference>
<feature type="binding site" evidence="2">
    <location>
        <position position="132"/>
    </location>
    <ligand>
        <name>Fe cation</name>
        <dbReference type="ChEBI" id="CHEBI:24875"/>
    </ligand>
</feature>
<reference evidence="3 4" key="1">
    <citation type="submission" date="2017-06" db="EMBL/GenBank/DDBJ databases">
        <title>Novel microbial phyla capable of carbon fixation and sulfur reduction in deep-sea sediments.</title>
        <authorList>
            <person name="Huang J."/>
            <person name="Baker B."/>
            <person name="Wang Y."/>
        </authorList>
    </citation>
    <scope>NUCLEOTIDE SEQUENCE [LARGE SCALE GENOMIC DNA]</scope>
    <source>
        <strain evidence="3">B3_TA06</strain>
    </source>
</reference>
<keyword evidence="2" id="KW-0648">Protein biosynthesis</keyword>
<dbReference type="EMBL" id="NJBO01000002">
    <property type="protein sequence ID" value="TKJ43993.1"/>
    <property type="molecule type" value="Genomic_DNA"/>
</dbReference>
<dbReference type="NCBIfam" id="NF001159">
    <property type="entry name" value="PRK00150.1-3"/>
    <property type="match status" value="1"/>
</dbReference>
<keyword evidence="2" id="KW-0378">Hydrolase</keyword>
<protein>
    <recommendedName>
        <fullName evidence="2">Peptide deformylase</fullName>
        <shortName evidence="2">PDF</shortName>
        <ecNumber evidence="2">3.5.1.88</ecNumber>
    </recommendedName>
    <alternativeName>
        <fullName evidence="2">Polypeptide deformylase</fullName>
    </alternativeName>
</protein>
<dbReference type="SUPFAM" id="SSF56420">
    <property type="entry name" value="Peptide deformylase"/>
    <property type="match status" value="1"/>
</dbReference>
<dbReference type="GO" id="GO:0046872">
    <property type="term" value="F:metal ion binding"/>
    <property type="evidence" value="ECO:0007669"/>
    <property type="project" value="UniProtKB-KW"/>
</dbReference>
<dbReference type="InterPro" id="IPR023635">
    <property type="entry name" value="Peptide_deformylase"/>
</dbReference>
<keyword evidence="2" id="KW-0408">Iron</keyword>
<dbReference type="InterPro" id="IPR036821">
    <property type="entry name" value="Peptide_deformylase_sf"/>
</dbReference>
<dbReference type="CDD" id="cd00487">
    <property type="entry name" value="Pep_deformylase"/>
    <property type="match status" value="1"/>
</dbReference>
<comment type="catalytic activity">
    <reaction evidence="2">
        <text>N-terminal N-formyl-L-methionyl-[peptide] + H2O = N-terminal L-methionyl-[peptide] + formate</text>
        <dbReference type="Rhea" id="RHEA:24420"/>
        <dbReference type="Rhea" id="RHEA-COMP:10639"/>
        <dbReference type="Rhea" id="RHEA-COMP:10640"/>
        <dbReference type="ChEBI" id="CHEBI:15377"/>
        <dbReference type="ChEBI" id="CHEBI:15740"/>
        <dbReference type="ChEBI" id="CHEBI:49298"/>
        <dbReference type="ChEBI" id="CHEBI:64731"/>
        <dbReference type="EC" id="3.5.1.88"/>
    </reaction>
</comment>
<accession>A0A532V9V7</accession>
<comment type="similarity">
    <text evidence="1 2">Belongs to the polypeptide deformylase family.</text>
</comment>
<comment type="function">
    <text evidence="2">Removes the formyl group from the N-terminal Met of newly synthesized proteins. Requires at least a dipeptide for an efficient rate of reaction. N-terminal L-methionine is a prerequisite for activity but the enzyme has broad specificity at other positions.</text>
</comment>
<evidence type="ECO:0000256" key="1">
    <source>
        <dbReference type="ARBA" id="ARBA00010759"/>
    </source>
</evidence>
<dbReference type="GO" id="GO:0042586">
    <property type="term" value="F:peptide deformylase activity"/>
    <property type="evidence" value="ECO:0007669"/>
    <property type="project" value="UniProtKB-UniRule"/>
</dbReference>
<dbReference type="Pfam" id="PF01327">
    <property type="entry name" value="Pep_deformylase"/>
    <property type="match status" value="1"/>
</dbReference>
<dbReference type="GO" id="GO:0006412">
    <property type="term" value="P:translation"/>
    <property type="evidence" value="ECO:0007669"/>
    <property type="project" value="UniProtKB-UniRule"/>
</dbReference>
<dbReference type="NCBIfam" id="TIGR00079">
    <property type="entry name" value="pept_deformyl"/>
    <property type="match status" value="1"/>
</dbReference>
<dbReference type="Proteomes" id="UP000317778">
    <property type="component" value="Unassembled WGS sequence"/>
</dbReference>
<feature type="active site" evidence="2">
    <location>
        <position position="129"/>
    </location>
</feature>
<dbReference type="PRINTS" id="PR01576">
    <property type="entry name" value="PDEFORMYLASE"/>
</dbReference>
<evidence type="ECO:0000313" key="3">
    <source>
        <dbReference type="EMBL" id="TKJ43993.1"/>
    </source>
</evidence>
<dbReference type="PANTHER" id="PTHR10458:SF22">
    <property type="entry name" value="PEPTIDE DEFORMYLASE"/>
    <property type="match status" value="1"/>
</dbReference>
<dbReference type="AlphaFoldDB" id="A0A532V9V7"/>
<feature type="binding site" evidence="2">
    <location>
        <position position="128"/>
    </location>
    <ligand>
        <name>Fe cation</name>
        <dbReference type="ChEBI" id="CHEBI:24875"/>
    </ligand>
</feature>
<feature type="binding site" evidence="2">
    <location>
        <position position="86"/>
    </location>
    <ligand>
        <name>Fe cation</name>
        <dbReference type="ChEBI" id="CHEBI:24875"/>
    </ligand>
</feature>